<evidence type="ECO:0000313" key="2">
    <source>
        <dbReference type="Proteomes" id="UP001419268"/>
    </source>
</evidence>
<sequence>MELESSVRSECRPNNGINACIPIKVDYSVVFTHEDFFKTRDGLVCWAQKVGKENGFVFVIKHSNKGGNGRRGKVFLACEISGKYRGSKLQKGQVV</sequence>
<protein>
    <submittedName>
        <fullName evidence="1">Uncharacterized protein</fullName>
    </submittedName>
</protein>
<organism evidence="1 2">
    <name type="scientific">Stephania cephalantha</name>
    <dbReference type="NCBI Taxonomy" id="152367"/>
    <lineage>
        <taxon>Eukaryota</taxon>
        <taxon>Viridiplantae</taxon>
        <taxon>Streptophyta</taxon>
        <taxon>Embryophyta</taxon>
        <taxon>Tracheophyta</taxon>
        <taxon>Spermatophyta</taxon>
        <taxon>Magnoliopsida</taxon>
        <taxon>Ranunculales</taxon>
        <taxon>Menispermaceae</taxon>
        <taxon>Menispermoideae</taxon>
        <taxon>Cissampelideae</taxon>
        <taxon>Stephania</taxon>
    </lineage>
</organism>
<evidence type="ECO:0000313" key="1">
    <source>
        <dbReference type="EMBL" id="KAK9118812.1"/>
    </source>
</evidence>
<dbReference type="AlphaFoldDB" id="A0AAP0INP6"/>
<name>A0AAP0INP6_9MAGN</name>
<proteinExistence type="predicted"/>
<dbReference type="EMBL" id="JBBNAG010000007">
    <property type="protein sequence ID" value="KAK9118812.1"/>
    <property type="molecule type" value="Genomic_DNA"/>
</dbReference>
<keyword evidence="2" id="KW-1185">Reference proteome</keyword>
<accession>A0AAP0INP6</accession>
<reference evidence="1 2" key="1">
    <citation type="submission" date="2024-01" db="EMBL/GenBank/DDBJ databases">
        <title>Genome assemblies of Stephania.</title>
        <authorList>
            <person name="Yang L."/>
        </authorList>
    </citation>
    <scope>NUCLEOTIDE SEQUENCE [LARGE SCALE GENOMIC DNA]</scope>
    <source>
        <strain evidence="1">JXDWG</strain>
        <tissue evidence="1">Leaf</tissue>
    </source>
</reference>
<gene>
    <name evidence="1" type="ORF">Scep_016905</name>
</gene>
<dbReference type="Proteomes" id="UP001419268">
    <property type="component" value="Unassembled WGS sequence"/>
</dbReference>
<comment type="caution">
    <text evidence="1">The sequence shown here is derived from an EMBL/GenBank/DDBJ whole genome shotgun (WGS) entry which is preliminary data.</text>
</comment>